<proteinExistence type="inferred from homology"/>
<evidence type="ECO:0000259" key="3">
    <source>
        <dbReference type="SMART" id="SM00903"/>
    </source>
</evidence>
<evidence type="ECO:0000313" key="4">
    <source>
        <dbReference type="EMBL" id="SIT02891.1"/>
    </source>
</evidence>
<dbReference type="GO" id="GO:0010181">
    <property type="term" value="F:FMN binding"/>
    <property type="evidence" value="ECO:0007669"/>
    <property type="project" value="InterPro"/>
</dbReference>
<dbReference type="InterPro" id="IPR050268">
    <property type="entry name" value="NADH-dep_flavin_reductase"/>
</dbReference>
<dbReference type="InterPro" id="IPR012349">
    <property type="entry name" value="Split_barrel_FMN-bd"/>
</dbReference>
<evidence type="ECO:0000313" key="5">
    <source>
        <dbReference type="Proteomes" id="UP000186156"/>
    </source>
</evidence>
<dbReference type="PANTHER" id="PTHR30466:SF11">
    <property type="entry name" value="FLAVIN-DEPENDENT MONOOXYGENASE, REDUCTASE SUBUNIT HSAB"/>
    <property type="match status" value="1"/>
</dbReference>
<dbReference type="SMART" id="SM00903">
    <property type="entry name" value="Flavin_Reduct"/>
    <property type="match status" value="1"/>
</dbReference>
<dbReference type="Gene3D" id="2.30.110.10">
    <property type="entry name" value="Electron Transport, Fmn-binding Protein, Chain A"/>
    <property type="match status" value="1"/>
</dbReference>
<dbReference type="STRING" id="252246.SAMN05421799_11038"/>
<dbReference type="Proteomes" id="UP000186156">
    <property type="component" value="Unassembled WGS sequence"/>
</dbReference>
<dbReference type="GO" id="GO:0004497">
    <property type="term" value="F:monooxygenase activity"/>
    <property type="evidence" value="ECO:0007669"/>
    <property type="project" value="UniProtKB-KW"/>
</dbReference>
<dbReference type="GO" id="GO:0042602">
    <property type="term" value="F:riboflavin reductase (NADPH) activity"/>
    <property type="evidence" value="ECO:0007669"/>
    <property type="project" value="TreeGrafter"/>
</dbReference>
<name>A0A1N7NX82_9BACL</name>
<feature type="domain" description="Flavin reductase like" evidence="3">
    <location>
        <begin position="14"/>
        <end position="159"/>
    </location>
</feature>
<dbReference type="EMBL" id="FTOO01000010">
    <property type="protein sequence ID" value="SIT02891.1"/>
    <property type="molecule type" value="Genomic_DNA"/>
</dbReference>
<keyword evidence="5" id="KW-1185">Reference proteome</keyword>
<dbReference type="SUPFAM" id="SSF50475">
    <property type="entry name" value="FMN-binding split barrel"/>
    <property type="match status" value="1"/>
</dbReference>
<protein>
    <submittedName>
        <fullName evidence="4">3-hydroxy-9,10-secoandrosta-1,3,5(10)-triene-9,17-dione monooxygenase reductase component</fullName>
    </submittedName>
</protein>
<organism evidence="4 5">
    <name type="scientific">Alicyclobacillus vulcanalis</name>
    <dbReference type="NCBI Taxonomy" id="252246"/>
    <lineage>
        <taxon>Bacteria</taxon>
        <taxon>Bacillati</taxon>
        <taxon>Bacillota</taxon>
        <taxon>Bacilli</taxon>
        <taxon>Bacillales</taxon>
        <taxon>Alicyclobacillaceae</taxon>
        <taxon>Alicyclobacillus</taxon>
    </lineage>
</organism>
<accession>A0A1N7NX82</accession>
<dbReference type="PANTHER" id="PTHR30466">
    <property type="entry name" value="FLAVIN REDUCTASE"/>
    <property type="match status" value="1"/>
</dbReference>
<sequence>MVTAISQQAFRQVLGRFATGVTVISVGGDDGSVHAMTANAFSSLSLDPPLVLICLDKQAKTLRLIRERLRFAINILADDQENLSRLFANQAVQQTPSFCFSCNNTLSPVLDGALANIDCKLFEEYDGGDHVIIVGEVLSAMMNEDKTKPLCFFKGQYCRLA</sequence>
<gene>
    <name evidence="4" type="ORF">SAMN05421799_11038</name>
</gene>
<comment type="similarity">
    <text evidence="1">Belongs to the non-flavoprotein flavin reductase family.</text>
</comment>
<evidence type="ECO:0000256" key="2">
    <source>
        <dbReference type="ARBA" id="ARBA00023002"/>
    </source>
</evidence>
<evidence type="ECO:0000256" key="1">
    <source>
        <dbReference type="ARBA" id="ARBA00008898"/>
    </source>
</evidence>
<dbReference type="Pfam" id="PF01613">
    <property type="entry name" value="Flavin_Reduct"/>
    <property type="match status" value="1"/>
</dbReference>
<dbReference type="RefSeq" id="WP_234969753.1">
    <property type="nucleotide sequence ID" value="NZ_FTOO01000010.1"/>
</dbReference>
<reference evidence="5" key="1">
    <citation type="submission" date="2017-01" db="EMBL/GenBank/DDBJ databases">
        <authorList>
            <person name="Varghese N."/>
            <person name="Submissions S."/>
        </authorList>
    </citation>
    <scope>NUCLEOTIDE SEQUENCE [LARGE SCALE GENOMIC DNA]</scope>
    <source>
        <strain evidence="5">DSM 16176</strain>
    </source>
</reference>
<keyword evidence="4" id="KW-0503">Monooxygenase</keyword>
<dbReference type="InterPro" id="IPR002563">
    <property type="entry name" value="Flavin_Rdtase-like_dom"/>
</dbReference>
<dbReference type="AlphaFoldDB" id="A0A1N7NX82"/>
<keyword evidence="2" id="KW-0560">Oxidoreductase</keyword>